<dbReference type="EMBL" id="CAUOFW020005353">
    <property type="protein sequence ID" value="CAK9169721.1"/>
    <property type="molecule type" value="Genomic_DNA"/>
</dbReference>
<gene>
    <name evidence="1" type="ORF">ILEXP_LOCUS39193</name>
</gene>
<comment type="caution">
    <text evidence="1">The sequence shown here is derived from an EMBL/GenBank/DDBJ whole genome shotgun (WGS) entry which is preliminary data.</text>
</comment>
<dbReference type="Proteomes" id="UP001642360">
    <property type="component" value="Unassembled WGS sequence"/>
</dbReference>
<evidence type="ECO:0000313" key="1">
    <source>
        <dbReference type="EMBL" id="CAK9169721.1"/>
    </source>
</evidence>
<accession>A0ABC8TLB1</accession>
<name>A0ABC8TLB1_9AQUA</name>
<proteinExistence type="predicted"/>
<protein>
    <submittedName>
        <fullName evidence="1">Uncharacterized protein</fullName>
    </submittedName>
</protein>
<feature type="non-terminal residue" evidence="1">
    <location>
        <position position="1"/>
    </location>
</feature>
<dbReference type="AlphaFoldDB" id="A0ABC8TLB1"/>
<sequence>GANAIQQHHKDIPQRQTHKTIWYSPSTQDYSRQDMGRYQIGTNMMFIQEDKTSSTQINKVAGAPHKSIRGDRTYFENEEQLLACFSLPQKEHGTCRTIRAQTNKEPRRRI</sequence>
<organism evidence="1 2">
    <name type="scientific">Ilex paraguariensis</name>
    <name type="common">yerba mate</name>
    <dbReference type="NCBI Taxonomy" id="185542"/>
    <lineage>
        <taxon>Eukaryota</taxon>
        <taxon>Viridiplantae</taxon>
        <taxon>Streptophyta</taxon>
        <taxon>Embryophyta</taxon>
        <taxon>Tracheophyta</taxon>
        <taxon>Spermatophyta</taxon>
        <taxon>Magnoliopsida</taxon>
        <taxon>eudicotyledons</taxon>
        <taxon>Gunneridae</taxon>
        <taxon>Pentapetalae</taxon>
        <taxon>asterids</taxon>
        <taxon>campanulids</taxon>
        <taxon>Aquifoliales</taxon>
        <taxon>Aquifoliaceae</taxon>
        <taxon>Ilex</taxon>
    </lineage>
</organism>
<reference evidence="1 2" key="1">
    <citation type="submission" date="2024-02" db="EMBL/GenBank/DDBJ databases">
        <authorList>
            <person name="Vignale AGUSTIN F."/>
            <person name="Sosa J E."/>
            <person name="Modenutti C."/>
        </authorList>
    </citation>
    <scope>NUCLEOTIDE SEQUENCE [LARGE SCALE GENOMIC DNA]</scope>
</reference>
<keyword evidence="2" id="KW-1185">Reference proteome</keyword>
<evidence type="ECO:0000313" key="2">
    <source>
        <dbReference type="Proteomes" id="UP001642360"/>
    </source>
</evidence>